<proteinExistence type="predicted"/>
<gene>
    <name evidence="1" type="ORF">FE633_11485</name>
</gene>
<reference evidence="1 2" key="1">
    <citation type="submission" date="2019-05" db="EMBL/GenBank/DDBJ databases">
        <title>Streptomyces sp. NEAU-C151, a novel actinomycete isolated from soil.</title>
        <authorList>
            <person name="Han L."/>
            <person name="Jiang H."/>
        </authorList>
    </citation>
    <scope>NUCLEOTIDE SEQUENCE [LARGE SCALE GENOMIC DNA]</scope>
    <source>
        <strain evidence="1 2">NEAU-C151</strain>
    </source>
</reference>
<evidence type="ECO:0000313" key="2">
    <source>
        <dbReference type="Proteomes" id="UP000305906"/>
    </source>
</evidence>
<sequence>MTDEHWDLTAHVRGALAEALVAEAIYRRHADVVLHAPRHPGYDVSSEAGGLRVDAKVSVLVEADLDGNGTEPAAEWDAGTRPDVLHESATHLGLVVLDDSLTALRLFEGGEAVLSGEVVAHGRVFLVPGDVARAEAQPVWSTRYRRPSAGRFRYLGLSVIEPFKVDFQSGSSPAGMK</sequence>
<protein>
    <submittedName>
        <fullName evidence="1">Uncharacterized protein</fullName>
    </submittedName>
</protein>
<dbReference type="RefSeq" id="WP_138045024.1">
    <property type="nucleotide sequence ID" value="NZ_VBZC01000010.1"/>
</dbReference>
<dbReference type="AlphaFoldDB" id="A0A5R9FW40"/>
<dbReference type="EMBL" id="VBZC01000010">
    <property type="protein sequence ID" value="TLS46150.1"/>
    <property type="molecule type" value="Genomic_DNA"/>
</dbReference>
<name>A0A5R9FW40_9ACTN</name>
<evidence type="ECO:0000313" key="1">
    <source>
        <dbReference type="EMBL" id="TLS46150.1"/>
    </source>
</evidence>
<comment type="caution">
    <text evidence="1">The sequence shown here is derived from an EMBL/GenBank/DDBJ whole genome shotgun (WGS) entry which is preliminary data.</text>
</comment>
<dbReference type="Proteomes" id="UP000305906">
    <property type="component" value="Unassembled WGS sequence"/>
</dbReference>
<keyword evidence="2" id="KW-1185">Reference proteome</keyword>
<accession>A0A5R9FW40</accession>
<organism evidence="1 2">
    <name type="scientific">Streptomyces montanus</name>
    <dbReference type="NCBI Taxonomy" id="2580423"/>
    <lineage>
        <taxon>Bacteria</taxon>
        <taxon>Bacillati</taxon>
        <taxon>Actinomycetota</taxon>
        <taxon>Actinomycetes</taxon>
        <taxon>Kitasatosporales</taxon>
        <taxon>Streptomycetaceae</taxon>
        <taxon>Streptomyces</taxon>
    </lineage>
</organism>